<evidence type="ECO:0000313" key="10">
    <source>
        <dbReference type="EMBL" id="CAB4800216.1"/>
    </source>
</evidence>
<evidence type="ECO:0000313" key="7">
    <source>
        <dbReference type="EMBL" id="CAB4371617.1"/>
    </source>
</evidence>
<dbReference type="PANTHER" id="PTHR31609">
    <property type="entry name" value="YDJC DEACETYLASE FAMILY MEMBER"/>
    <property type="match status" value="1"/>
</dbReference>
<dbReference type="AlphaFoldDB" id="A0A6J5YSK8"/>
<keyword evidence="2" id="KW-0479">Metal-binding</keyword>
<dbReference type="Gene3D" id="3.20.20.370">
    <property type="entry name" value="Glycoside hydrolase/deacetylase"/>
    <property type="match status" value="1"/>
</dbReference>
<evidence type="ECO:0000313" key="6">
    <source>
        <dbReference type="EMBL" id="CAB4333134.1"/>
    </source>
</evidence>
<dbReference type="InterPro" id="IPR011330">
    <property type="entry name" value="Glyco_hydro/deAcase_b/a-brl"/>
</dbReference>
<dbReference type="EMBL" id="CAESAL010000007">
    <property type="protein sequence ID" value="CAB4333134.1"/>
    <property type="molecule type" value="Genomic_DNA"/>
</dbReference>
<name>A0A6J5YSK8_9ZZZZ</name>
<evidence type="ECO:0000256" key="5">
    <source>
        <dbReference type="ARBA" id="ARBA00023277"/>
    </source>
</evidence>
<dbReference type="GO" id="GO:0046872">
    <property type="term" value="F:metal ion binding"/>
    <property type="evidence" value="ECO:0007669"/>
    <property type="project" value="UniProtKB-KW"/>
</dbReference>
<evidence type="ECO:0000256" key="4">
    <source>
        <dbReference type="ARBA" id="ARBA00022842"/>
    </source>
</evidence>
<evidence type="ECO:0000256" key="3">
    <source>
        <dbReference type="ARBA" id="ARBA00022801"/>
    </source>
</evidence>
<keyword evidence="3" id="KW-0378">Hydrolase</keyword>
<dbReference type="EMBL" id="CAFAAD010000125">
    <property type="protein sequence ID" value="CAB4800216.1"/>
    <property type="molecule type" value="Genomic_DNA"/>
</dbReference>
<proteinExistence type="predicted"/>
<evidence type="ECO:0000313" key="8">
    <source>
        <dbReference type="EMBL" id="CAB4630071.1"/>
    </source>
</evidence>
<dbReference type="InterPro" id="IPR006879">
    <property type="entry name" value="YdjC-like"/>
</dbReference>
<evidence type="ECO:0000313" key="11">
    <source>
        <dbReference type="EMBL" id="CAB4964828.1"/>
    </source>
</evidence>
<dbReference type="EMBL" id="CAEZXY010000006">
    <property type="protein sequence ID" value="CAB4697054.1"/>
    <property type="molecule type" value="Genomic_DNA"/>
</dbReference>
<protein>
    <submittedName>
        <fullName evidence="6">Unannotated protein</fullName>
    </submittedName>
</protein>
<dbReference type="EMBL" id="CAEZVC010000097">
    <property type="protein sequence ID" value="CAB4630071.1"/>
    <property type="molecule type" value="Genomic_DNA"/>
</dbReference>
<keyword evidence="4" id="KW-0460">Magnesium</keyword>
<dbReference type="EMBL" id="CAEUNJ010000035">
    <property type="protein sequence ID" value="CAB4371617.1"/>
    <property type="molecule type" value="Genomic_DNA"/>
</dbReference>
<evidence type="ECO:0000256" key="1">
    <source>
        <dbReference type="ARBA" id="ARBA00001946"/>
    </source>
</evidence>
<dbReference type="GO" id="GO:0019213">
    <property type="term" value="F:deacetylase activity"/>
    <property type="evidence" value="ECO:0007669"/>
    <property type="project" value="TreeGrafter"/>
</dbReference>
<sequence length="286" mass="30983">MNSSDDEAPILIVSADDFGLTARVSEGILEAHGQGVVTSTSVIAVAPAFRSSAKQLRAVSSLGVGAHFTAVGEDPPLLSAREVPSLVDKHGNFWPTWRAFLPRAAAHRIDPDDLRREFAAQLEAITAEGLVVDHFDTHQHIHLWPSVSRVLLDLGDSNGVHAMRVTRSNARGPVGVVVRRLARQLEAELRKRHWAWTGAATGLDEAGSLGTAEMVQAIELLASSGAASAEIGSHPGLPDDPERDRYRWNYNWDLEFTALCSKAVRSSIEASGFRLGTFADLPRWGM</sequence>
<evidence type="ECO:0000256" key="2">
    <source>
        <dbReference type="ARBA" id="ARBA00022723"/>
    </source>
</evidence>
<dbReference type="Pfam" id="PF04794">
    <property type="entry name" value="YdjC"/>
    <property type="match status" value="1"/>
</dbReference>
<reference evidence="6" key="1">
    <citation type="submission" date="2020-05" db="EMBL/GenBank/DDBJ databases">
        <authorList>
            <person name="Chiriac C."/>
            <person name="Salcher M."/>
            <person name="Ghai R."/>
            <person name="Kavagutti S V."/>
        </authorList>
    </citation>
    <scope>NUCLEOTIDE SEQUENCE</scope>
</reference>
<dbReference type="PANTHER" id="PTHR31609:SF1">
    <property type="entry name" value="CARBOHYDRATE DEACETYLASE"/>
    <property type="match status" value="1"/>
</dbReference>
<dbReference type="EMBL" id="CAFBNJ010000135">
    <property type="protein sequence ID" value="CAB4964828.1"/>
    <property type="molecule type" value="Genomic_DNA"/>
</dbReference>
<comment type="cofactor">
    <cofactor evidence="1">
        <name>Mg(2+)</name>
        <dbReference type="ChEBI" id="CHEBI:18420"/>
    </cofactor>
</comment>
<accession>A0A6J5YSK8</accession>
<organism evidence="6">
    <name type="scientific">freshwater metagenome</name>
    <dbReference type="NCBI Taxonomy" id="449393"/>
    <lineage>
        <taxon>unclassified sequences</taxon>
        <taxon>metagenomes</taxon>
        <taxon>ecological metagenomes</taxon>
    </lineage>
</organism>
<dbReference type="GO" id="GO:0005975">
    <property type="term" value="P:carbohydrate metabolic process"/>
    <property type="evidence" value="ECO:0007669"/>
    <property type="project" value="InterPro"/>
</dbReference>
<keyword evidence="5" id="KW-0119">Carbohydrate metabolism</keyword>
<gene>
    <name evidence="8" type="ORF">UFOPK1906_01392</name>
    <name evidence="9" type="ORF">UFOPK2624_00316</name>
    <name evidence="10" type="ORF">UFOPK2969_01425</name>
    <name evidence="6" type="ORF">UFOPK3331_00367</name>
    <name evidence="11" type="ORF">UFOPK3785_01810</name>
    <name evidence="7" type="ORF">UFOPK4201_00947</name>
</gene>
<dbReference type="SUPFAM" id="SSF88713">
    <property type="entry name" value="Glycoside hydrolase/deacetylase"/>
    <property type="match status" value="1"/>
</dbReference>
<dbReference type="GO" id="GO:0016787">
    <property type="term" value="F:hydrolase activity"/>
    <property type="evidence" value="ECO:0007669"/>
    <property type="project" value="UniProtKB-KW"/>
</dbReference>
<evidence type="ECO:0000313" key="9">
    <source>
        <dbReference type="EMBL" id="CAB4697054.1"/>
    </source>
</evidence>